<feature type="region of interest" description="Disordered" evidence="1">
    <location>
        <begin position="1"/>
        <end position="37"/>
    </location>
</feature>
<dbReference type="EMBL" id="JACQAY010000175">
    <property type="protein sequence ID" value="MBI3539724.1"/>
    <property type="molecule type" value="Genomic_DNA"/>
</dbReference>
<evidence type="ECO:0000313" key="3">
    <source>
        <dbReference type="Proteomes" id="UP000807850"/>
    </source>
</evidence>
<feature type="compositionally biased region" description="Low complexity" evidence="1">
    <location>
        <begin position="1"/>
        <end position="16"/>
    </location>
</feature>
<proteinExistence type="predicted"/>
<reference evidence="2" key="1">
    <citation type="submission" date="2020-07" db="EMBL/GenBank/DDBJ databases">
        <title>Huge and variable diversity of episymbiotic CPR bacteria and DPANN archaea in groundwater ecosystems.</title>
        <authorList>
            <person name="He C.Y."/>
            <person name="Keren R."/>
            <person name="Whittaker M."/>
            <person name="Farag I.F."/>
            <person name="Doudna J."/>
            <person name="Cate J.H.D."/>
            <person name="Banfield J.F."/>
        </authorList>
    </citation>
    <scope>NUCLEOTIDE SEQUENCE</scope>
    <source>
        <strain evidence="2">NC_groundwater_928_Pr1_S-0.2um_72_17</strain>
    </source>
</reference>
<name>A0A9D6QP97_UNCEI</name>
<sequence length="53" mass="5562">MTRAPHAGRTPAAAPRTARRAADPPGAPAERRRASRSLWSACESLLAAAEPRA</sequence>
<dbReference type="Proteomes" id="UP000807850">
    <property type="component" value="Unassembled WGS sequence"/>
</dbReference>
<dbReference type="AlphaFoldDB" id="A0A9D6QP97"/>
<evidence type="ECO:0000313" key="2">
    <source>
        <dbReference type="EMBL" id="MBI3539724.1"/>
    </source>
</evidence>
<protein>
    <submittedName>
        <fullName evidence="2">Uncharacterized protein</fullName>
    </submittedName>
</protein>
<comment type="caution">
    <text evidence="2">The sequence shown here is derived from an EMBL/GenBank/DDBJ whole genome shotgun (WGS) entry which is preliminary data.</text>
</comment>
<organism evidence="2 3">
    <name type="scientific">Eiseniibacteriota bacterium</name>
    <dbReference type="NCBI Taxonomy" id="2212470"/>
    <lineage>
        <taxon>Bacteria</taxon>
        <taxon>Candidatus Eiseniibacteriota</taxon>
    </lineage>
</organism>
<feature type="non-terminal residue" evidence="2">
    <location>
        <position position="53"/>
    </location>
</feature>
<accession>A0A9D6QP97</accession>
<gene>
    <name evidence="2" type="ORF">HY076_05575</name>
</gene>
<evidence type="ECO:0000256" key="1">
    <source>
        <dbReference type="SAM" id="MobiDB-lite"/>
    </source>
</evidence>